<reference evidence="7 8" key="1">
    <citation type="submission" date="2019-03" db="EMBL/GenBank/DDBJ databases">
        <title>Genomic Encyclopedia of Type Strains, Phase IV (KMG-IV): sequencing the most valuable type-strain genomes for metagenomic binning, comparative biology and taxonomic classification.</title>
        <authorList>
            <person name="Goeker M."/>
        </authorList>
    </citation>
    <scope>NUCLEOTIDE SEQUENCE [LARGE SCALE GENOMIC DNA]</scope>
    <source>
        <strain evidence="7 8">DSM 24591</strain>
    </source>
</reference>
<proteinExistence type="inferred from homology"/>
<evidence type="ECO:0000256" key="4">
    <source>
        <dbReference type="ARBA" id="ARBA00023125"/>
    </source>
</evidence>
<dbReference type="Gene3D" id="4.10.430.10">
    <property type="entry name" value="Histone-like protein H-NS, C-terminal domain"/>
    <property type="match status" value="1"/>
</dbReference>
<dbReference type="PANTHER" id="PTHR38097:SF2">
    <property type="entry name" value="DNA-BINDING PROTEIN STPA"/>
    <property type="match status" value="1"/>
</dbReference>
<evidence type="ECO:0000256" key="1">
    <source>
        <dbReference type="ARBA" id="ARBA00004453"/>
    </source>
</evidence>
<dbReference type="SMART" id="SM00528">
    <property type="entry name" value="HNS"/>
    <property type="match status" value="1"/>
</dbReference>
<name>A0A4R3LQH4_9BURK</name>
<evidence type="ECO:0000313" key="8">
    <source>
        <dbReference type="Proteomes" id="UP000295525"/>
    </source>
</evidence>
<keyword evidence="8" id="KW-1185">Reference proteome</keyword>
<feature type="region of interest" description="Disordered" evidence="5">
    <location>
        <begin position="59"/>
        <end position="83"/>
    </location>
</feature>
<comment type="caution">
    <text evidence="7">The sequence shown here is derived from an EMBL/GenBank/DDBJ whole genome shotgun (WGS) entry which is preliminary data.</text>
</comment>
<keyword evidence="4" id="KW-0238">DNA-binding</keyword>
<sequence>MTRDTYSALKLKIEKEIVKLQKKAHDLQAKRRNPIITSIIRSMADYDITPEEIAAAYHKRGGKASTPKTAAKTASKPATKRTVPVKYRHPKTGECWTGRGKAPRWITAAEAAGENRESFRLA</sequence>
<comment type="similarity">
    <text evidence="2">Belongs to the histone-like protein H-NS family.</text>
</comment>
<feature type="domain" description="DNA-binding protein H-NS-like C-terminal" evidence="6">
    <location>
        <begin position="77"/>
        <end position="121"/>
    </location>
</feature>
<evidence type="ECO:0000256" key="2">
    <source>
        <dbReference type="ARBA" id="ARBA00010610"/>
    </source>
</evidence>
<evidence type="ECO:0000313" key="7">
    <source>
        <dbReference type="EMBL" id="TCT02794.1"/>
    </source>
</evidence>
<dbReference type="PANTHER" id="PTHR38097">
    <property type="match status" value="1"/>
</dbReference>
<evidence type="ECO:0000256" key="5">
    <source>
        <dbReference type="SAM" id="MobiDB-lite"/>
    </source>
</evidence>
<dbReference type="GO" id="GO:0003677">
    <property type="term" value="F:DNA binding"/>
    <property type="evidence" value="ECO:0007669"/>
    <property type="project" value="UniProtKB-KW"/>
</dbReference>
<protein>
    <submittedName>
        <fullName evidence="7">Nucleoid protein H-NS</fullName>
    </submittedName>
</protein>
<comment type="subcellular location">
    <subcellularLocation>
        <location evidence="1">Cytoplasm</location>
        <location evidence="1">Nucleoid</location>
    </subcellularLocation>
</comment>
<evidence type="ECO:0000259" key="6">
    <source>
        <dbReference type="SMART" id="SM00528"/>
    </source>
</evidence>
<evidence type="ECO:0000256" key="3">
    <source>
        <dbReference type="ARBA" id="ARBA00022490"/>
    </source>
</evidence>
<dbReference type="AlphaFoldDB" id="A0A4R3LQH4"/>
<dbReference type="InterPro" id="IPR027444">
    <property type="entry name" value="H-NS_C_dom"/>
</dbReference>
<dbReference type="InterPro" id="IPR037150">
    <property type="entry name" value="H-NS_C_dom_sf"/>
</dbReference>
<dbReference type="SUPFAM" id="SSF81273">
    <property type="entry name" value="H-NS histone-like proteins"/>
    <property type="match status" value="1"/>
</dbReference>
<dbReference type="RefSeq" id="WP_132584877.1">
    <property type="nucleotide sequence ID" value="NZ_SMAJ01000017.1"/>
</dbReference>
<dbReference type="OrthoDB" id="5297879at2"/>
<feature type="compositionally biased region" description="Low complexity" evidence="5">
    <location>
        <begin position="63"/>
        <end position="82"/>
    </location>
</feature>
<accession>A0A4R3LQH4</accession>
<dbReference type="Proteomes" id="UP000295525">
    <property type="component" value="Unassembled WGS sequence"/>
</dbReference>
<dbReference type="Pfam" id="PF00816">
    <property type="entry name" value="Histone_HNS"/>
    <property type="match status" value="1"/>
</dbReference>
<dbReference type="GO" id="GO:0009295">
    <property type="term" value="C:nucleoid"/>
    <property type="evidence" value="ECO:0007669"/>
    <property type="project" value="UniProtKB-SubCell"/>
</dbReference>
<gene>
    <name evidence="7" type="ORF">EDC26_11770</name>
</gene>
<dbReference type="EMBL" id="SMAJ01000017">
    <property type="protein sequence ID" value="TCT02794.1"/>
    <property type="molecule type" value="Genomic_DNA"/>
</dbReference>
<keyword evidence="3" id="KW-0963">Cytoplasm</keyword>
<organism evidence="7 8">
    <name type="scientific">Paralcaligenes ureilyticus</name>
    <dbReference type="NCBI Taxonomy" id="627131"/>
    <lineage>
        <taxon>Bacteria</taxon>
        <taxon>Pseudomonadati</taxon>
        <taxon>Pseudomonadota</taxon>
        <taxon>Betaproteobacteria</taxon>
        <taxon>Burkholderiales</taxon>
        <taxon>Alcaligenaceae</taxon>
        <taxon>Paralcaligenes</taxon>
    </lineage>
</organism>